<evidence type="ECO:0000256" key="10">
    <source>
        <dbReference type="ARBA" id="ARBA00023136"/>
    </source>
</evidence>
<feature type="transmembrane region" description="Helical" evidence="20">
    <location>
        <begin position="901"/>
        <end position="926"/>
    </location>
</feature>
<dbReference type="InterPro" id="IPR020635">
    <property type="entry name" value="Tyr_kinase_cat_dom"/>
</dbReference>
<comment type="caution">
    <text evidence="16">Lacks conserved residue(s) required for the propagation of feature annotation.</text>
</comment>
<reference evidence="23" key="1">
    <citation type="submission" date="2021-11" db="EMBL/GenBank/DDBJ databases">
        <authorList>
            <person name="Schell T."/>
        </authorList>
    </citation>
    <scope>NUCLEOTIDE SEQUENCE</scope>
    <source>
        <strain evidence="23">M5</strain>
    </source>
</reference>
<evidence type="ECO:0000313" key="24">
    <source>
        <dbReference type="Proteomes" id="UP000789390"/>
    </source>
</evidence>
<evidence type="ECO:0000256" key="11">
    <source>
        <dbReference type="ARBA" id="ARBA00023137"/>
    </source>
</evidence>
<evidence type="ECO:0000313" key="23">
    <source>
        <dbReference type="EMBL" id="CAH0106019.1"/>
    </source>
</evidence>
<dbReference type="SUPFAM" id="SSF57424">
    <property type="entry name" value="LDL receptor-like module"/>
    <property type="match status" value="1"/>
</dbReference>
<dbReference type="GO" id="GO:0005886">
    <property type="term" value="C:plasma membrane"/>
    <property type="evidence" value="ECO:0007669"/>
    <property type="project" value="UniProtKB-SubCell"/>
</dbReference>
<keyword evidence="7" id="KW-0418">Kinase</keyword>
<dbReference type="InterPro" id="IPR011009">
    <property type="entry name" value="Kinase-like_dom_sf"/>
</dbReference>
<keyword evidence="8 17" id="KW-0067">ATP-binding</keyword>
<evidence type="ECO:0000256" key="15">
    <source>
        <dbReference type="ARBA" id="ARBA00051243"/>
    </source>
</evidence>
<keyword evidence="10 20" id="KW-0472">Membrane</keyword>
<dbReference type="GO" id="GO:0004714">
    <property type="term" value="F:transmembrane receptor protein tyrosine kinase activity"/>
    <property type="evidence" value="ECO:0007669"/>
    <property type="project" value="UniProtKB-EC"/>
</dbReference>
<gene>
    <name evidence="23" type="ORF">DGAL_LOCUS9167</name>
</gene>
<comment type="similarity">
    <text evidence="18">Belongs to the protein kinase superfamily. Tyr protein kinase family. Insulin receptor subfamily.</text>
</comment>
<keyword evidence="14" id="KW-0325">Glycoprotein</keyword>
<dbReference type="InterPro" id="IPR002011">
    <property type="entry name" value="Tyr_kinase_rcpt_2_CS"/>
</dbReference>
<dbReference type="PROSITE" id="PS00239">
    <property type="entry name" value="RECEPTOR_TYR_KIN_II"/>
    <property type="match status" value="1"/>
</dbReference>
<protein>
    <recommendedName>
        <fullName evidence="18">Tyrosine-protein kinase receptor</fullName>
        <ecNumber evidence="18">2.7.10.1</ecNumber>
    </recommendedName>
</protein>
<feature type="domain" description="MAM" evidence="22">
    <location>
        <begin position="55"/>
        <end position="216"/>
    </location>
</feature>
<keyword evidence="13 18" id="KW-0675">Receptor</keyword>
<dbReference type="FunFam" id="2.60.120.200:FF:000193">
    <property type="entry name" value="Tyrosine-protein kinase receptor"/>
    <property type="match status" value="1"/>
</dbReference>
<evidence type="ECO:0000256" key="18">
    <source>
        <dbReference type="RuleBase" id="RU000312"/>
    </source>
</evidence>
<evidence type="ECO:0000256" key="9">
    <source>
        <dbReference type="ARBA" id="ARBA00022989"/>
    </source>
</evidence>
<feature type="compositionally biased region" description="Low complexity" evidence="19">
    <location>
        <begin position="1342"/>
        <end position="1352"/>
    </location>
</feature>
<dbReference type="Proteomes" id="UP000789390">
    <property type="component" value="Unassembled WGS sequence"/>
</dbReference>
<evidence type="ECO:0000256" key="13">
    <source>
        <dbReference type="ARBA" id="ARBA00023170"/>
    </source>
</evidence>
<dbReference type="GO" id="GO:0045664">
    <property type="term" value="P:regulation of neuron differentiation"/>
    <property type="evidence" value="ECO:0007669"/>
    <property type="project" value="TreeGrafter"/>
</dbReference>
<dbReference type="FunFam" id="3.30.200.20:FF:000117">
    <property type="entry name" value="Tyrosine-protein kinase receptor"/>
    <property type="match status" value="1"/>
</dbReference>
<keyword evidence="9 20" id="KW-1133">Transmembrane helix</keyword>
<dbReference type="GO" id="GO:0043235">
    <property type="term" value="C:receptor complex"/>
    <property type="evidence" value="ECO:0007669"/>
    <property type="project" value="TreeGrafter"/>
</dbReference>
<dbReference type="Pfam" id="PF07714">
    <property type="entry name" value="PK_Tyr_Ser-Thr"/>
    <property type="match status" value="1"/>
</dbReference>
<comment type="subcellular location">
    <subcellularLocation>
        <location evidence="1">Cell membrane</location>
        <topology evidence="1">Single-pass type I membrane protein</topology>
    </subcellularLocation>
</comment>
<dbReference type="GO" id="GO:0005524">
    <property type="term" value="F:ATP binding"/>
    <property type="evidence" value="ECO:0007669"/>
    <property type="project" value="UniProtKB-UniRule"/>
</dbReference>
<sequence>MTRQTRQSLLQQLMVMVVATVEVTLMLMLTTSVFTCDAAGSPSSSSFGVSDHAGLYCDFEDQQCRWQWSRFVRRSAAEINATIYSAPDPAMISGPLDDADGRPTGHFLYVAGAMDNPKAIELSSPWYQESGPYCKLSVALHMNNMEDGNLKIVVETRNHTWVIVETLGNGLREWRTLTQSVGRISQPFRLKLEFTEGKKIPSHAAVDNIRLLSCLTEIPPNGHCDLAKRAFRCDDGRCLPRDQVCDISKDCPGGEDEDQDCDQVLEGSRCDFERGWCGWVNMLRDDLDWRRHNGSTPTPQTGPGYDNTYKNSTGMYVYVDMSETRQLGNAAVLQSTRFPPPPKYHSNPASPYFNSCQIRFFYHLYGPHIGDLVVRIVEEDPRYGRDNKSTDIWRESRNLGDLWRRAAVPLPPIKNWYTIQFIGKRGIRFRGDTAIDDISLSPECSGIAPDPAHYDEPKFIRYTLTSCGAKGRMGPHQNQCTNAYQDSVTQVQVLSQGRLSGVQVWTTPVTGLYTIIAKGASGGLGPGNTGGSGSPGLAGYGARVRAVFFFSAGTQIYFLVGQEGVAAIRDKPKDHYHRNSSESVGGSGGGGSSGSSNGEIRRALERVRGLHNASNGVHGSGNGGGGGGATFVFQMDSQGIPIPLMVAAGGGGIAAIGRFNPRPADLSLMQGKGFNSFLPRPGMSGQGNYKGAVPECFSRQMEWECSPLYCCAFNAKSSCINDEGELIHLNNSTRDPFDIQGGGGGWNGSAETEAFGFSLLEGGLGGLSCNPKAEWPTYGGFGGGGGGCTNGEGGGGGGYNGGNAMGNSSGEGGYSYVSLLAIERMTDVEEGQNAGPGTLDIMPAIPEGCGCEQLCVVLDPSLEEKQCVCPLVSGNEWPNEDNVTKCAGFNVDASWLGTPHLVGTVTVAIVIFVVFSIICFCLYTRYQRQQLAALRRKAMAAPELQLSRLRGPSSSMVSEYNPNYEFGSGAPCSVQGLKEIPRENLRLVRALGQGAFGEVYQGYLRHVAGDTVEMPVAVKVLQTLPELSSNQTEMDFLMEAIIMSKFHHANIVHFIGICFDKHPRFIVLELLSGGDLKTFLRESRPKPERPSTLTMRDLLKCALDVAKGCRYLEENHFIHRDIAARNCLLTTKGPGRVVKIADFGMSRDIYRADYYRKGGKAMLPVKWMPPEAFLEGVFTSKTDVWSFGVLLWEVMSLGYMPYPGRGNQEVMQLVTSGGRLEAPPGCPGPVYRIMVHCWHTNPEERPSFVTVLERIGYCMQDPDVLAMPIPVFQRPLSQERDTTVVRPPTGSDTADCLRVLRPRTSSGNLLAGTTMNTGGGATGPSSSTNTNDYLIPLTNHRSSSADLASADSTGNVGDDGARRPSGSDQCGYWETSFTREGVKAIARGEVVPESNGSAGNLSLGDLRSASTKRRSKGYATVPTFEAPNLSQSQSSQPLLGTPPDSPAATDDGPSSSMTSNAGGGPLDASTLCRQSYANVRIANPSVGTSNNTGTPSRTTPPTKAERSVKQNEISC</sequence>
<proteinExistence type="inferred from homology"/>
<dbReference type="Pfam" id="PF00629">
    <property type="entry name" value="MAM"/>
    <property type="match status" value="2"/>
</dbReference>
<dbReference type="InterPro" id="IPR002172">
    <property type="entry name" value="LDrepeatLR_classA_rpt"/>
</dbReference>
<dbReference type="SMART" id="SM00219">
    <property type="entry name" value="TyrKc"/>
    <property type="match status" value="1"/>
</dbReference>
<dbReference type="InterPro" id="IPR000998">
    <property type="entry name" value="MAM_dom"/>
</dbReference>
<dbReference type="EMBL" id="CAKKLH010000212">
    <property type="protein sequence ID" value="CAH0106019.1"/>
    <property type="molecule type" value="Genomic_DNA"/>
</dbReference>
<evidence type="ECO:0000256" key="1">
    <source>
        <dbReference type="ARBA" id="ARBA00004251"/>
    </source>
</evidence>
<dbReference type="InterPro" id="IPR008266">
    <property type="entry name" value="Tyr_kinase_AS"/>
</dbReference>
<dbReference type="OrthoDB" id="73209at2759"/>
<accession>A0A8J2RQG3</accession>
<dbReference type="SMART" id="SM00192">
    <property type="entry name" value="LDLa"/>
    <property type="match status" value="1"/>
</dbReference>
<dbReference type="PRINTS" id="PR00109">
    <property type="entry name" value="TYRKINASE"/>
</dbReference>
<feature type="region of interest" description="Disordered" evidence="19">
    <location>
        <begin position="1307"/>
        <end position="1374"/>
    </location>
</feature>
<dbReference type="CDD" id="cd05036">
    <property type="entry name" value="PTKc_ALK_LTK"/>
    <property type="match status" value="1"/>
</dbReference>
<dbReference type="PROSITE" id="PS01209">
    <property type="entry name" value="LDLRA_1"/>
    <property type="match status" value="1"/>
</dbReference>
<dbReference type="InterPro" id="IPR050122">
    <property type="entry name" value="RTK"/>
</dbReference>
<dbReference type="InterPro" id="IPR000719">
    <property type="entry name" value="Prot_kinase_dom"/>
</dbReference>
<keyword evidence="3" id="KW-0808">Transferase</keyword>
<feature type="disulfide bond" evidence="16">
    <location>
        <begin position="233"/>
        <end position="251"/>
    </location>
</feature>
<dbReference type="GO" id="GO:0007169">
    <property type="term" value="P:cell surface receptor protein tyrosine kinase signaling pathway"/>
    <property type="evidence" value="ECO:0007669"/>
    <property type="project" value="InterPro"/>
</dbReference>
<dbReference type="SUPFAM" id="SSF49899">
    <property type="entry name" value="Concanavalin A-like lectins/glucanases"/>
    <property type="match status" value="2"/>
</dbReference>
<dbReference type="Gene3D" id="4.10.400.10">
    <property type="entry name" value="Low-density Lipoprotein Receptor"/>
    <property type="match status" value="1"/>
</dbReference>
<evidence type="ECO:0000256" key="5">
    <source>
        <dbReference type="ARBA" id="ARBA00022729"/>
    </source>
</evidence>
<dbReference type="Gene3D" id="1.10.510.10">
    <property type="entry name" value="Transferase(Phosphotransferase) domain 1"/>
    <property type="match status" value="1"/>
</dbReference>
<dbReference type="InterPro" id="IPR001245">
    <property type="entry name" value="Ser-Thr/Tyr_kinase_cat_dom"/>
</dbReference>
<dbReference type="CDD" id="cd06263">
    <property type="entry name" value="MAM"/>
    <property type="match status" value="1"/>
</dbReference>
<dbReference type="CDD" id="cd00112">
    <property type="entry name" value="LDLa"/>
    <property type="match status" value="1"/>
</dbReference>
<comment type="catalytic activity">
    <reaction evidence="15 18">
        <text>L-tyrosyl-[protein] + ATP = O-phospho-L-tyrosyl-[protein] + ADP + H(+)</text>
        <dbReference type="Rhea" id="RHEA:10596"/>
        <dbReference type="Rhea" id="RHEA-COMP:10136"/>
        <dbReference type="Rhea" id="RHEA-COMP:20101"/>
        <dbReference type="ChEBI" id="CHEBI:15378"/>
        <dbReference type="ChEBI" id="CHEBI:30616"/>
        <dbReference type="ChEBI" id="CHEBI:46858"/>
        <dbReference type="ChEBI" id="CHEBI:61978"/>
        <dbReference type="ChEBI" id="CHEBI:456216"/>
        <dbReference type="EC" id="2.7.10.1"/>
    </reaction>
</comment>
<dbReference type="PROSITE" id="PS50068">
    <property type="entry name" value="LDLRA_2"/>
    <property type="match status" value="1"/>
</dbReference>
<evidence type="ECO:0000256" key="19">
    <source>
        <dbReference type="SAM" id="MobiDB-lite"/>
    </source>
</evidence>
<evidence type="ECO:0000256" key="2">
    <source>
        <dbReference type="ARBA" id="ARBA00022475"/>
    </source>
</evidence>
<feature type="region of interest" description="Disordered" evidence="19">
    <location>
        <begin position="571"/>
        <end position="598"/>
    </location>
</feature>
<feature type="region of interest" description="Disordered" evidence="19">
    <location>
        <begin position="1392"/>
        <end position="1515"/>
    </location>
</feature>
<dbReference type="PROSITE" id="PS50011">
    <property type="entry name" value="PROTEIN_KINASE_DOM"/>
    <property type="match status" value="1"/>
</dbReference>
<evidence type="ECO:0000256" key="8">
    <source>
        <dbReference type="ARBA" id="ARBA00022840"/>
    </source>
</evidence>
<keyword evidence="2" id="KW-1003">Cell membrane</keyword>
<feature type="compositionally biased region" description="Low complexity" evidence="19">
    <location>
        <begin position="1307"/>
        <end position="1316"/>
    </location>
</feature>
<dbReference type="PANTHER" id="PTHR24416:SF604">
    <property type="entry name" value="RECEPTOR PROTEIN-TYROSINE KINASE"/>
    <property type="match status" value="1"/>
</dbReference>
<dbReference type="Gene3D" id="2.60.120.200">
    <property type="match status" value="2"/>
</dbReference>
<keyword evidence="18" id="KW-0597">Phosphoprotein</keyword>
<dbReference type="PROSITE" id="PS00107">
    <property type="entry name" value="PROTEIN_KINASE_ATP"/>
    <property type="match status" value="1"/>
</dbReference>
<feature type="compositionally biased region" description="Polar residues" evidence="19">
    <location>
        <begin position="1485"/>
        <end position="1501"/>
    </location>
</feature>
<dbReference type="InterPro" id="IPR017441">
    <property type="entry name" value="Protein_kinase_ATP_BS"/>
</dbReference>
<dbReference type="InterPro" id="IPR023415">
    <property type="entry name" value="LDLR_class-A_CS"/>
</dbReference>
<dbReference type="PANTHER" id="PTHR24416">
    <property type="entry name" value="TYROSINE-PROTEIN KINASE RECEPTOR"/>
    <property type="match status" value="1"/>
</dbReference>
<feature type="domain" description="Protein kinase" evidence="21">
    <location>
        <begin position="985"/>
        <end position="1264"/>
    </location>
</feature>
<name>A0A8J2RQG3_9CRUS</name>
<keyword evidence="4 18" id="KW-0812">Transmembrane</keyword>
<evidence type="ECO:0000256" key="4">
    <source>
        <dbReference type="ARBA" id="ARBA00022692"/>
    </source>
</evidence>
<keyword evidence="11" id="KW-0829">Tyrosine-protein kinase</keyword>
<feature type="binding site" evidence="17">
    <location>
        <position position="1019"/>
    </location>
    <ligand>
        <name>ATP</name>
        <dbReference type="ChEBI" id="CHEBI:30616"/>
    </ligand>
</feature>
<keyword evidence="12 16" id="KW-1015">Disulfide bond</keyword>
<evidence type="ECO:0000256" key="14">
    <source>
        <dbReference type="ARBA" id="ARBA00023180"/>
    </source>
</evidence>
<evidence type="ECO:0000256" key="17">
    <source>
        <dbReference type="PROSITE-ProRule" id="PRU10141"/>
    </source>
</evidence>
<dbReference type="FunFam" id="1.10.510.10:FF:000113">
    <property type="entry name" value="Tyrosine-protein kinase receptor"/>
    <property type="match status" value="1"/>
</dbReference>
<evidence type="ECO:0000259" key="22">
    <source>
        <dbReference type="PROSITE" id="PS50060"/>
    </source>
</evidence>
<dbReference type="SUPFAM" id="SSF56112">
    <property type="entry name" value="Protein kinase-like (PK-like)"/>
    <property type="match status" value="1"/>
</dbReference>
<evidence type="ECO:0000256" key="20">
    <source>
        <dbReference type="SAM" id="Phobius"/>
    </source>
</evidence>
<keyword evidence="5" id="KW-0732">Signal</keyword>
<dbReference type="EC" id="2.7.10.1" evidence="18"/>
<evidence type="ECO:0000259" key="21">
    <source>
        <dbReference type="PROSITE" id="PS50011"/>
    </source>
</evidence>
<dbReference type="PROSITE" id="PS50060">
    <property type="entry name" value="MAM_2"/>
    <property type="match status" value="2"/>
</dbReference>
<dbReference type="InterPro" id="IPR013320">
    <property type="entry name" value="ConA-like_dom_sf"/>
</dbReference>
<evidence type="ECO:0000256" key="16">
    <source>
        <dbReference type="PROSITE-ProRule" id="PRU00124"/>
    </source>
</evidence>
<comment type="caution">
    <text evidence="23">The sequence shown here is derived from an EMBL/GenBank/DDBJ whole genome shotgun (WGS) entry which is preliminary data.</text>
</comment>
<dbReference type="InterPro" id="IPR036055">
    <property type="entry name" value="LDL_receptor-like_sf"/>
</dbReference>
<evidence type="ECO:0000256" key="3">
    <source>
        <dbReference type="ARBA" id="ARBA00022679"/>
    </source>
</evidence>
<evidence type="ECO:0000256" key="7">
    <source>
        <dbReference type="ARBA" id="ARBA00022777"/>
    </source>
</evidence>
<feature type="domain" description="MAM" evidence="22">
    <location>
        <begin position="268"/>
        <end position="446"/>
    </location>
</feature>
<evidence type="ECO:0000256" key="12">
    <source>
        <dbReference type="ARBA" id="ARBA00023157"/>
    </source>
</evidence>
<organism evidence="23 24">
    <name type="scientific">Daphnia galeata</name>
    <dbReference type="NCBI Taxonomy" id="27404"/>
    <lineage>
        <taxon>Eukaryota</taxon>
        <taxon>Metazoa</taxon>
        <taxon>Ecdysozoa</taxon>
        <taxon>Arthropoda</taxon>
        <taxon>Crustacea</taxon>
        <taxon>Branchiopoda</taxon>
        <taxon>Diplostraca</taxon>
        <taxon>Cladocera</taxon>
        <taxon>Anomopoda</taxon>
        <taxon>Daphniidae</taxon>
        <taxon>Daphnia</taxon>
    </lineage>
</organism>
<feature type="compositionally biased region" description="Basic and acidic residues" evidence="19">
    <location>
        <begin position="571"/>
        <end position="580"/>
    </location>
</feature>
<dbReference type="PROSITE" id="PS00109">
    <property type="entry name" value="PROTEIN_KINASE_TYR"/>
    <property type="match status" value="1"/>
</dbReference>
<dbReference type="Gene3D" id="3.30.200.20">
    <property type="entry name" value="Phosphorylase Kinase, domain 1"/>
    <property type="match status" value="1"/>
</dbReference>
<feature type="transmembrane region" description="Helical" evidence="20">
    <location>
        <begin position="12"/>
        <end position="34"/>
    </location>
</feature>
<evidence type="ECO:0000256" key="6">
    <source>
        <dbReference type="ARBA" id="ARBA00022741"/>
    </source>
</evidence>
<keyword evidence="24" id="KW-1185">Reference proteome</keyword>
<keyword evidence="6 17" id="KW-0547">Nucleotide-binding</keyword>
<dbReference type="SMART" id="SM00137">
    <property type="entry name" value="MAM"/>
    <property type="match status" value="1"/>
</dbReference>